<keyword evidence="8" id="KW-0067">ATP-binding</keyword>
<keyword evidence="7" id="KW-0068">Autocatalytic cleavage</keyword>
<dbReference type="InterPro" id="IPR013760">
    <property type="entry name" value="Topo_IIA-like_dom_sf"/>
</dbReference>
<dbReference type="NCBIfam" id="NF004044">
    <property type="entry name" value="PRK05561.1"/>
    <property type="match status" value="1"/>
</dbReference>
<feature type="coiled-coil region" evidence="16">
    <location>
        <begin position="913"/>
        <end position="943"/>
    </location>
</feature>
<dbReference type="PROSITE" id="PS50819">
    <property type="entry name" value="INTEIN_ENDONUCLEASE"/>
    <property type="match status" value="1"/>
</dbReference>
<dbReference type="Pfam" id="PF03989">
    <property type="entry name" value="DNA_gyraseA_C"/>
    <property type="match status" value="6"/>
</dbReference>
<dbReference type="InterPro" id="IPR002205">
    <property type="entry name" value="Topo_IIA_dom_A"/>
</dbReference>
<dbReference type="FunFam" id="3.30.1360.40:FF:000002">
    <property type="entry name" value="DNA gyrase subunit A"/>
    <property type="match status" value="1"/>
</dbReference>
<evidence type="ECO:0000256" key="5">
    <source>
        <dbReference type="ARBA" id="ARBA00022490"/>
    </source>
</evidence>
<comment type="subunit">
    <text evidence="14">Heterotetramer composed of ParC and ParE.</text>
</comment>
<dbReference type="SUPFAM" id="SSF51294">
    <property type="entry name" value="Hedgehog/intein (Hint) domain"/>
    <property type="match status" value="1"/>
</dbReference>
<dbReference type="InterPro" id="IPR030934">
    <property type="entry name" value="Intein_C"/>
</dbReference>
<organism evidence="19 20">
    <name type="scientific">bacterium (Candidatus Gribaldobacteria) CG10_big_fil_rev_8_21_14_0_10_41_12</name>
    <dbReference type="NCBI Taxonomy" id="2014277"/>
    <lineage>
        <taxon>Bacteria</taxon>
        <taxon>Candidatus Gribaldobacteria</taxon>
    </lineage>
</organism>
<dbReference type="GO" id="GO:0006265">
    <property type="term" value="P:DNA topological change"/>
    <property type="evidence" value="ECO:0007669"/>
    <property type="project" value="UniProtKB-UniRule"/>
</dbReference>
<evidence type="ECO:0000256" key="16">
    <source>
        <dbReference type="SAM" id="Coils"/>
    </source>
</evidence>
<comment type="function">
    <text evidence="2">A type II topoisomerase that negatively supercoils closed circular double-stranded (ds) DNA in an ATP-dependent manner to modulate DNA topology and maintain chromosomes in an underwound state. Negative supercoiling favors strand separation, and DNA replication, transcription, recombination and repair, all of which involve strand separation. Also able to catalyze the interconversion of other topological isomers of dsDNA rings, including catenanes and knotted rings. Type II topoisomerases break and join 2 DNA strands simultaneously in an ATP-dependent manner.</text>
</comment>
<evidence type="ECO:0000313" key="19">
    <source>
        <dbReference type="EMBL" id="PIR91029.1"/>
    </source>
</evidence>
<keyword evidence="10 15" id="KW-0799">Topoisomerase</keyword>
<dbReference type="PANTHER" id="PTHR43493:SF5">
    <property type="entry name" value="DNA GYRASE SUBUNIT A, CHLOROPLASTIC_MITOCHONDRIAL"/>
    <property type="match status" value="1"/>
</dbReference>
<evidence type="ECO:0000259" key="18">
    <source>
        <dbReference type="PROSITE" id="PS52040"/>
    </source>
</evidence>
<sequence>MVREKNQNNEKAKDENKEVGYIKPREITAEMQESYLDYAMSVIVSRALPDARDGLKPVHRRILYAMYDMGLRANVKFRKSATVVGECFVKDTNILTEQGIKPIQDICSGDRVFTQNGIKAVSQLYEMPERPLLKVILDNGLSNVATLSQKFKVLNSDWNFIWKEAKELTENDFVVIKADYPDIKSKARLKQIEKGQPQYLNENLAYFLGLFVSEGSISNDYGKKKYPRISIANNDRGIIEKAATVLEKEFFYSPTIEAKQYQINKRNGDLLTHTTYCIRIDRKAINDFFVLNFGLAGKKALTKEIPTQIFISPKTVIFSLISGLIDGDGSIHSKRKNIHYGSISEKLVDQLMIILLSQGIFSHKLAHKCSGKNNQVLGRVVKNIHKFYYLEIHGDNSVKLSLNLQLGSKDKDLRAKRLISEKFTGQGFNTYDLIPYGSKMLFGELSENHLGGGWYQDAAGDKFRVGIKHRAGCKIRYCADLMEKPLRKTQVIDWGIQEKLSKIGSPLFEFLDNVIKNKIYFLRVSSIEKIASEKTYDFQVEQEHEFVANGMVVHNCLGKYHPHGDMAVYDSMVRMAQDFSLRYPLVKGQGNFGSVDGDNAAASRYTEAKMSPIGEEMLADIEKDTVNFIANYDGTRTEPAVLPSPLPQLLLNGSFGIAVGMATSIPTHNVSEVLQSTIHLLENPGATTEDLFQFFQGPDFPTGGIIYGKKDIIAAYSQGKGPILTRGKAEIEETKKGNSIIVITEIPFQVQKSALVMQMAKLVEDKRVEGIKDIRDESGRDGMRIVIELKKEAFPKKTLNALFKYTDLQKTFHLNMIALVDGIQPRVLGLVDVLSFYLKHKEEVVVRRTKYDLQKAKDRAHILEGLMIALKNIDEVIKVIKQSASREDAKINLQKRFKFTDIQAVAILEMRLAQLAKLERDKIEKELAEIEQLIKELNLILSNPKKLKGLIKSELAAMAEKYKDIRRTKVMAGRMGEIGDEDLIPQEEAIITITQGGFIKRMKSSAYHTQKRGGKGVAGMEVNEEDIVEHFVVANTLDKMMFFTDSGKIFQCFAWEIPELTRISKGRGLLNFIEIAPQDKVLSLISYTKKDEDLVDKFLVMATKDGIIKKTILSAFKNVRKNGLLAVKLQPGDSLRSAKIADKDDEISLITKNGQSIRFKESDVRPMGRGASGVKGMKIGKADEVIAMDVIKIKNKNEKKNYLLVITENGYGKRTPIEEYRLQHRGGSGIKAAKINEKTGKIVFAKILEPDDEDLIVISKKGQVIRSALKAISIHGRVASGVRVMRLASSDKVASGTCLSAVLAAEEPAGGRPLIISL</sequence>
<dbReference type="InterPro" id="IPR050220">
    <property type="entry name" value="Type_II_DNA_Topoisomerases"/>
</dbReference>
<gene>
    <name evidence="19" type="ORF">COU03_03325</name>
</gene>
<dbReference type="Gene3D" id="1.10.268.10">
    <property type="entry name" value="Topoisomerase, domain 3"/>
    <property type="match status" value="1"/>
</dbReference>
<proteinExistence type="inferred from homology"/>
<name>A0A2H0UXV6_9BACT</name>
<dbReference type="InterPro" id="IPR004860">
    <property type="entry name" value="LAGLIDADG_dom"/>
</dbReference>
<keyword evidence="11 15" id="KW-0238">DNA-binding</keyword>
<feature type="domain" description="DOD-type homing endonuclease" evidence="17">
    <location>
        <begin position="207"/>
        <end position="360"/>
    </location>
</feature>
<dbReference type="PRINTS" id="PR00379">
    <property type="entry name" value="INTEIN"/>
</dbReference>
<dbReference type="Pfam" id="PF00521">
    <property type="entry name" value="DNA_topoisoIV"/>
    <property type="match status" value="2"/>
</dbReference>
<evidence type="ECO:0000256" key="9">
    <source>
        <dbReference type="ARBA" id="ARBA00023000"/>
    </source>
</evidence>
<dbReference type="EMBL" id="PFAV01000061">
    <property type="protein sequence ID" value="PIR91029.1"/>
    <property type="molecule type" value="Genomic_DNA"/>
</dbReference>
<dbReference type="InterPro" id="IPR003586">
    <property type="entry name" value="Hint_dom_C"/>
</dbReference>
<comment type="similarity">
    <text evidence="3">Belongs to the type II topoisomerase GyrA/ParC subunit family.</text>
</comment>
<dbReference type="GO" id="GO:0005737">
    <property type="term" value="C:cytoplasm"/>
    <property type="evidence" value="ECO:0007669"/>
    <property type="project" value="TreeGrafter"/>
</dbReference>
<evidence type="ECO:0000259" key="17">
    <source>
        <dbReference type="PROSITE" id="PS50819"/>
    </source>
</evidence>
<evidence type="ECO:0000313" key="20">
    <source>
        <dbReference type="Proteomes" id="UP000228906"/>
    </source>
</evidence>
<dbReference type="Gene3D" id="2.120.10.90">
    <property type="entry name" value="DNA gyrase/topoisomerase IV, subunit A, C-terminal"/>
    <property type="match status" value="1"/>
</dbReference>
<keyword evidence="16" id="KW-0175">Coiled coil</keyword>
<evidence type="ECO:0000256" key="14">
    <source>
        <dbReference type="ARBA" id="ARBA00063644"/>
    </source>
</evidence>
<dbReference type="SUPFAM" id="SSF55608">
    <property type="entry name" value="Homing endonucleases"/>
    <property type="match status" value="2"/>
</dbReference>
<dbReference type="InterPro" id="IPR004042">
    <property type="entry name" value="Intein_endonuc_central"/>
</dbReference>
<evidence type="ECO:0000256" key="7">
    <source>
        <dbReference type="ARBA" id="ARBA00022813"/>
    </source>
</evidence>
<dbReference type="EC" id="5.6.2.2" evidence="4"/>
<dbReference type="InterPro" id="IPR035516">
    <property type="entry name" value="Gyrase/topoIV_suA_C"/>
</dbReference>
<evidence type="ECO:0000256" key="6">
    <source>
        <dbReference type="ARBA" id="ARBA00022741"/>
    </source>
</evidence>
<evidence type="ECO:0000256" key="2">
    <source>
        <dbReference type="ARBA" id="ARBA00001978"/>
    </source>
</evidence>
<evidence type="ECO:0000256" key="11">
    <source>
        <dbReference type="ARBA" id="ARBA00023125"/>
    </source>
</evidence>
<dbReference type="CDD" id="cd00081">
    <property type="entry name" value="Hint"/>
    <property type="match status" value="1"/>
</dbReference>
<reference evidence="20" key="1">
    <citation type="submission" date="2017-09" db="EMBL/GenBank/DDBJ databases">
        <title>Depth-based differentiation of microbial function through sediment-hosted aquifers and enrichment of novel symbionts in the deep terrestrial subsurface.</title>
        <authorList>
            <person name="Probst A.J."/>
            <person name="Ladd B."/>
            <person name="Jarett J.K."/>
            <person name="Geller-Mcgrath D.E."/>
            <person name="Sieber C.M.K."/>
            <person name="Emerson J.B."/>
            <person name="Anantharaman K."/>
            <person name="Thomas B.C."/>
            <person name="Malmstrom R."/>
            <person name="Stieglmeier M."/>
            <person name="Klingl A."/>
            <person name="Woyke T."/>
            <person name="Ryan C.M."/>
            <person name="Banfield J.F."/>
        </authorList>
    </citation>
    <scope>NUCLEOTIDE SEQUENCE [LARGE SCALE GENOMIC DNA]</scope>
</reference>
<evidence type="ECO:0000256" key="15">
    <source>
        <dbReference type="PROSITE-ProRule" id="PRU01384"/>
    </source>
</evidence>
<evidence type="ECO:0000256" key="10">
    <source>
        <dbReference type="ARBA" id="ARBA00023029"/>
    </source>
</evidence>
<dbReference type="InterPro" id="IPR003587">
    <property type="entry name" value="Hint_dom_N"/>
</dbReference>
<dbReference type="GO" id="GO:0005524">
    <property type="term" value="F:ATP binding"/>
    <property type="evidence" value="ECO:0007669"/>
    <property type="project" value="UniProtKB-KW"/>
</dbReference>
<dbReference type="InterPro" id="IPR013757">
    <property type="entry name" value="Topo_IIA_A_a_sf"/>
</dbReference>
<feature type="active site" description="O-(5'-phospho-DNA)-tyrosine intermediate" evidence="15">
    <location>
        <position position="605"/>
    </location>
</feature>
<keyword evidence="5" id="KW-0963">Cytoplasm</keyword>
<dbReference type="GO" id="GO:0003918">
    <property type="term" value="F:DNA topoisomerase type II (double strand cut, ATP-hydrolyzing) activity"/>
    <property type="evidence" value="ECO:0007669"/>
    <property type="project" value="UniProtKB-EC"/>
</dbReference>
<protein>
    <recommendedName>
        <fullName evidence="13">DNA gyrase subunit A</fullName>
        <ecNumber evidence="4">5.6.2.2</ecNumber>
    </recommendedName>
</protein>
<keyword evidence="6" id="KW-0547">Nucleotide-binding</keyword>
<keyword evidence="12 15" id="KW-0413">Isomerase</keyword>
<dbReference type="Gene3D" id="3.90.199.10">
    <property type="entry name" value="Topoisomerase II, domain 5"/>
    <property type="match status" value="2"/>
</dbReference>
<comment type="caution">
    <text evidence="19">The sequence shown here is derived from an EMBL/GenBank/DDBJ whole genome shotgun (WGS) entry which is preliminary data.</text>
</comment>
<dbReference type="NCBIfam" id="TIGR01443">
    <property type="entry name" value="intein_Cterm"/>
    <property type="match status" value="1"/>
</dbReference>
<evidence type="ECO:0000256" key="8">
    <source>
        <dbReference type="ARBA" id="ARBA00022840"/>
    </source>
</evidence>
<dbReference type="GO" id="GO:0004519">
    <property type="term" value="F:endonuclease activity"/>
    <property type="evidence" value="ECO:0007669"/>
    <property type="project" value="InterPro"/>
</dbReference>
<dbReference type="Proteomes" id="UP000228906">
    <property type="component" value="Unassembled WGS sequence"/>
</dbReference>
<dbReference type="PANTHER" id="PTHR43493">
    <property type="entry name" value="DNA GYRASE/TOPOISOMERASE SUBUNIT A"/>
    <property type="match status" value="1"/>
</dbReference>
<feature type="domain" description="Topo IIA-type catalytic" evidence="18">
    <location>
        <begin position="515"/>
        <end position="983"/>
    </location>
</feature>
<dbReference type="PROSITE" id="PS50818">
    <property type="entry name" value="INTEIN_C_TER"/>
    <property type="match status" value="1"/>
</dbReference>
<dbReference type="NCBIfam" id="NF004043">
    <property type="entry name" value="PRK05560.1"/>
    <property type="match status" value="1"/>
</dbReference>
<dbReference type="SUPFAM" id="SSF56719">
    <property type="entry name" value="Type II DNA topoisomerase"/>
    <property type="match status" value="2"/>
</dbReference>
<evidence type="ECO:0000256" key="3">
    <source>
        <dbReference type="ARBA" id="ARBA00008263"/>
    </source>
</evidence>
<dbReference type="InterPro" id="IPR006691">
    <property type="entry name" value="GyrA/parC_rep"/>
</dbReference>
<dbReference type="Pfam" id="PF14528">
    <property type="entry name" value="LAGLIDADG_3"/>
    <property type="match status" value="2"/>
</dbReference>
<evidence type="ECO:0000256" key="12">
    <source>
        <dbReference type="ARBA" id="ARBA00023235"/>
    </source>
</evidence>
<dbReference type="GO" id="GO:0016539">
    <property type="term" value="P:intein-mediated protein splicing"/>
    <property type="evidence" value="ECO:0007669"/>
    <property type="project" value="InterPro"/>
</dbReference>
<dbReference type="InterPro" id="IPR036844">
    <property type="entry name" value="Hint_dom_sf"/>
</dbReference>
<dbReference type="SUPFAM" id="SSF101904">
    <property type="entry name" value="GyrA/ParC C-terminal domain-like"/>
    <property type="match status" value="1"/>
</dbReference>
<dbReference type="SMART" id="SM00306">
    <property type="entry name" value="HintN"/>
    <property type="match status" value="1"/>
</dbReference>
<dbReference type="Gene3D" id="3.10.28.10">
    <property type="entry name" value="Homing endonucleases"/>
    <property type="match status" value="1"/>
</dbReference>
<dbReference type="SMART" id="SM00305">
    <property type="entry name" value="HintC"/>
    <property type="match status" value="1"/>
</dbReference>
<dbReference type="NCBIfam" id="TIGR01063">
    <property type="entry name" value="gyrA"/>
    <property type="match status" value="1"/>
</dbReference>
<accession>A0A2H0UXV6</accession>
<dbReference type="PROSITE" id="PS52040">
    <property type="entry name" value="TOPO_IIA"/>
    <property type="match status" value="1"/>
</dbReference>
<evidence type="ECO:0000256" key="1">
    <source>
        <dbReference type="ARBA" id="ARBA00000185"/>
    </source>
</evidence>
<dbReference type="Gene3D" id="2.170.16.10">
    <property type="entry name" value="Hedgehog/Intein (Hint) domain"/>
    <property type="match status" value="1"/>
</dbReference>
<dbReference type="GO" id="GO:0003677">
    <property type="term" value="F:DNA binding"/>
    <property type="evidence" value="ECO:0007669"/>
    <property type="project" value="UniProtKB-UniRule"/>
</dbReference>
<evidence type="ECO:0000256" key="4">
    <source>
        <dbReference type="ARBA" id="ARBA00012895"/>
    </source>
</evidence>
<dbReference type="Gene3D" id="3.30.1360.40">
    <property type="match status" value="1"/>
</dbReference>
<dbReference type="FunFam" id="1.10.268.10:FF:000001">
    <property type="entry name" value="DNA gyrase subunit A"/>
    <property type="match status" value="1"/>
</dbReference>
<dbReference type="InterPro" id="IPR013758">
    <property type="entry name" value="Topo_IIA_A/C_ab"/>
</dbReference>
<keyword evidence="9" id="KW-0651">Protein splicing</keyword>
<dbReference type="FunFam" id="2.120.10.90:FF:000005">
    <property type="entry name" value="DNA topoisomerase 4 subunit A"/>
    <property type="match status" value="1"/>
</dbReference>
<evidence type="ECO:0000256" key="13">
    <source>
        <dbReference type="ARBA" id="ARBA00026190"/>
    </source>
</evidence>
<dbReference type="InterPro" id="IPR027434">
    <property type="entry name" value="Homing_endonucl"/>
</dbReference>
<dbReference type="InterPro" id="IPR006142">
    <property type="entry name" value="INTEIN"/>
</dbReference>
<dbReference type="GO" id="GO:0009330">
    <property type="term" value="C:DNA topoisomerase type II (double strand cut, ATP-hydrolyzing) complex"/>
    <property type="evidence" value="ECO:0007669"/>
    <property type="project" value="TreeGrafter"/>
</dbReference>
<comment type="catalytic activity">
    <reaction evidence="1 15">
        <text>ATP-dependent breakage, passage and rejoining of double-stranded DNA.</text>
        <dbReference type="EC" id="5.6.2.2"/>
    </reaction>
</comment>
<dbReference type="SMART" id="SM00434">
    <property type="entry name" value="TOP4c"/>
    <property type="match status" value="1"/>
</dbReference>
<dbReference type="CDD" id="cd00187">
    <property type="entry name" value="TOP4c"/>
    <property type="match status" value="1"/>
</dbReference>